<dbReference type="PANTHER" id="PTHR19375">
    <property type="entry name" value="HEAT SHOCK PROTEIN 70KDA"/>
    <property type="match status" value="1"/>
</dbReference>
<keyword evidence="2" id="KW-0067">ATP-binding</keyword>
<feature type="non-terminal residue" evidence="3">
    <location>
        <position position="191"/>
    </location>
</feature>
<proteinExistence type="predicted"/>
<dbReference type="GO" id="GO:0005524">
    <property type="term" value="F:ATP binding"/>
    <property type="evidence" value="ECO:0007669"/>
    <property type="project" value="UniProtKB-KW"/>
</dbReference>
<dbReference type="EMBL" id="UINC01126058">
    <property type="protein sequence ID" value="SVD04303.1"/>
    <property type="molecule type" value="Genomic_DNA"/>
</dbReference>
<dbReference type="InterPro" id="IPR013126">
    <property type="entry name" value="Hsp_70_fam"/>
</dbReference>
<evidence type="ECO:0000313" key="3">
    <source>
        <dbReference type="EMBL" id="SVD04303.1"/>
    </source>
</evidence>
<dbReference type="SUPFAM" id="SSF53067">
    <property type="entry name" value="Actin-like ATPase domain"/>
    <property type="match status" value="1"/>
</dbReference>
<organism evidence="3">
    <name type="scientific">marine metagenome</name>
    <dbReference type="NCBI Taxonomy" id="408172"/>
    <lineage>
        <taxon>unclassified sequences</taxon>
        <taxon>metagenomes</taxon>
        <taxon>ecological metagenomes</taxon>
    </lineage>
</organism>
<dbReference type="GO" id="GO:0140662">
    <property type="term" value="F:ATP-dependent protein folding chaperone"/>
    <property type="evidence" value="ECO:0007669"/>
    <property type="project" value="InterPro"/>
</dbReference>
<dbReference type="InterPro" id="IPR043129">
    <property type="entry name" value="ATPase_NBD"/>
</dbReference>
<dbReference type="Pfam" id="PF00012">
    <property type="entry name" value="HSP70"/>
    <property type="match status" value="1"/>
</dbReference>
<name>A0A382S374_9ZZZZ</name>
<dbReference type="PRINTS" id="PR00301">
    <property type="entry name" value="HEATSHOCK70"/>
</dbReference>
<reference evidence="3" key="1">
    <citation type="submission" date="2018-05" db="EMBL/GenBank/DDBJ databases">
        <authorList>
            <person name="Lanie J.A."/>
            <person name="Ng W.-L."/>
            <person name="Kazmierczak K.M."/>
            <person name="Andrzejewski T.M."/>
            <person name="Davidsen T.M."/>
            <person name="Wayne K.J."/>
            <person name="Tettelin H."/>
            <person name="Glass J.I."/>
            <person name="Rusch D."/>
            <person name="Podicherti R."/>
            <person name="Tsui H.-C.T."/>
            <person name="Winkler M.E."/>
        </authorList>
    </citation>
    <scope>NUCLEOTIDE SEQUENCE</scope>
</reference>
<gene>
    <name evidence="3" type="ORF">METZ01_LOCUS357157</name>
</gene>
<dbReference type="PROSITE" id="PS00297">
    <property type="entry name" value="HSP70_1"/>
    <property type="match status" value="1"/>
</dbReference>
<protein>
    <recommendedName>
        <fullName evidence="4">Molecular chaperone DnaK</fullName>
    </recommendedName>
</protein>
<keyword evidence="1" id="KW-0547">Nucleotide-binding</keyword>
<evidence type="ECO:0000256" key="1">
    <source>
        <dbReference type="ARBA" id="ARBA00022741"/>
    </source>
</evidence>
<dbReference type="FunFam" id="3.30.420.40:FF:000004">
    <property type="entry name" value="Molecular chaperone DnaK"/>
    <property type="match status" value="1"/>
</dbReference>
<dbReference type="AlphaFoldDB" id="A0A382S374"/>
<accession>A0A382S374</accession>
<dbReference type="Gene3D" id="3.30.420.40">
    <property type="match status" value="1"/>
</dbReference>
<dbReference type="InterPro" id="IPR018181">
    <property type="entry name" value="Heat_shock_70_CS"/>
</dbReference>
<sequence>MAKIIGIDLGTTNSAVAVMEAGEPTILENKEGKRTTPSVVAVNAKSEERFVGELARRQAVTNAENTVYSTKRFIGRRFEDKSVTEDESRVSYKLAKAKNGDVEVFLNGKKHSTPEISAMVLQKLKEDAEHKLGEKVTQAVITVPAYFSDSQREATKVAGKIAGLEVMRIINEPTAASLAYGLESKGDKTIA</sequence>
<evidence type="ECO:0008006" key="4">
    <source>
        <dbReference type="Google" id="ProtNLM"/>
    </source>
</evidence>
<evidence type="ECO:0000256" key="2">
    <source>
        <dbReference type="ARBA" id="ARBA00022840"/>
    </source>
</evidence>